<gene>
    <name evidence="2" type="ORF">ABID27_000288</name>
</gene>
<organism evidence="2 3">
    <name type="scientific">Streptococcus gallinaceus</name>
    <dbReference type="NCBI Taxonomy" id="165758"/>
    <lineage>
        <taxon>Bacteria</taxon>
        <taxon>Bacillati</taxon>
        <taxon>Bacillota</taxon>
        <taxon>Bacilli</taxon>
        <taxon>Lactobacillales</taxon>
        <taxon>Streptococcaceae</taxon>
        <taxon>Streptococcus</taxon>
    </lineage>
</organism>
<dbReference type="Proteomes" id="UP001549055">
    <property type="component" value="Unassembled WGS sequence"/>
</dbReference>
<keyword evidence="1" id="KW-1133">Transmembrane helix</keyword>
<keyword evidence="3" id="KW-1185">Reference proteome</keyword>
<name>A0ABV2JID6_9STRE</name>
<evidence type="ECO:0000313" key="3">
    <source>
        <dbReference type="Proteomes" id="UP001549055"/>
    </source>
</evidence>
<accession>A0ABV2JID6</accession>
<comment type="caution">
    <text evidence="2">The sequence shown here is derived from an EMBL/GenBank/DDBJ whole genome shotgun (WGS) entry which is preliminary data.</text>
</comment>
<evidence type="ECO:0000256" key="1">
    <source>
        <dbReference type="SAM" id="Phobius"/>
    </source>
</evidence>
<evidence type="ECO:0000313" key="2">
    <source>
        <dbReference type="EMBL" id="MET3643671.1"/>
    </source>
</evidence>
<keyword evidence="1" id="KW-0812">Transmembrane</keyword>
<reference evidence="2 3" key="1">
    <citation type="submission" date="2024-06" db="EMBL/GenBank/DDBJ databases">
        <title>Genomic Encyclopedia of Type Strains, Phase IV (KMG-IV): sequencing the most valuable type-strain genomes for metagenomic binning, comparative biology and taxonomic classification.</title>
        <authorList>
            <person name="Goeker M."/>
        </authorList>
    </citation>
    <scope>NUCLEOTIDE SEQUENCE [LARGE SCALE GENOMIC DNA]</scope>
    <source>
        <strain evidence="2 3">DSM 15349</strain>
    </source>
</reference>
<dbReference type="RefSeq" id="WP_354279725.1">
    <property type="nucleotide sequence ID" value="NZ_JBEPMK010000001.1"/>
</dbReference>
<protein>
    <recommendedName>
        <fullName evidence="4">Type 4 fimbrial biogenesis protein PilX N-terminal domain-containing protein</fullName>
    </recommendedName>
</protein>
<sequence length="165" mass="18481">MIKTIRKKRKGGTLSMVIVMMVIVTATVALMAGVLSTANRQTLRNYYYLDAKYVATSGSQLALGAFFEGDGKKSDLYTEFSERANRQKTSEEKVTATHQFEHGTAEITMTGEFSPQTSRSKNDYYVVLTSKAKVGDSDDYYVHTVRFNLENPALRTEKSGIRHSK</sequence>
<dbReference type="EMBL" id="JBEPMK010000001">
    <property type="protein sequence ID" value="MET3643671.1"/>
    <property type="molecule type" value="Genomic_DNA"/>
</dbReference>
<keyword evidence="1" id="KW-0472">Membrane</keyword>
<proteinExistence type="predicted"/>
<evidence type="ECO:0008006" key="4">
    <source>
        <dbReference type="Google" id="ProtNLM"/>
    </source>
</evidence>
<feature type="transmembrane region" description="Helical" evidence="1">
    <location>
        <begin position="12"/>
        <end position="35"/>
    </location>
</feature>